<keyword evidence="10" id="KW-0012">Acyltransferase</keyword>
<feature type="active site" description="Proton donor/acceptor" evidence="13">
    <location>
        <position position="333"/>
    </location>
</feature>
<keyword evidence="2" id="KW-1003">Cell membrane</keyword>
<keyword evidence="11 13" id="KW-0961">Cell wall biogenesis/degradation</keyword>
<dbReference type="RefSeq" id="WP_098389010.1">
    <property type="nucleotide sequence ID" value="NZ_LS483464.1"/>
</dbReference>
<keyword evidence="5 13" id="KW-0133">Cell shape</keyword>
<keyword evidence="4" id="KW-0732">Signal</keyword>
<dbReference type="STRING" id="1724.GCA_001044175_01744"/>
<evidence type="ECO:0000256" key="8">
    <source>
        <dbReference type="ARBA" id="ARBA00023139"/>
    </source>
</evidence>
<evidence type="ECO:0000256" key="11">
    <source>
        <dbReference type="ARBA" id="ARBA00023316"/>
    </source>
</evidence>
<evidence type="ECO:0000256" key="12">
    <source>
        <dbReference type="ARBA" id="ARBA00060592"/>
    </source>
</evidence>
<dbReference type="GO" id="GO:0071972">
    <property type="term" value="F:peptidoglycan L,D-transpeptidase activity"/>
    <property type="evidence" value="ECO:0007669"/>
    <property type="project" value="TreeGrafter"/>
</dbReference>
<dbReference type="CDD" id="cd16913">
    <property type="entry name" value="YkuD_like"/>
    <property type="match status" value="1"/>
</dbReference>
<evidence type="ECO:0000256" key="5">
    <source>
        <dbReference type="ARBA" id="ARBA00022960"/>
    </source>
</evidence>
<feature type="active site" description="Nucleophile" evidence="13">
    <location>
        <position position="351"/>
    </location>
</feature>
<dbReference type="PANTHER" id="PTHR30582">
    <property type="entry name" value="L,D-TRANSPEPTIDASE"/>
    <property type="match status" value="1"/>
</dbReference>
<dbReference type="InterPro" id="IPR050979">
    <property type="entry name" value="LD-transpeptidase"/>
</dbReference>
<feature type="region of interest" description="Disordered" evidence="14">
    <location>
        <begin position="46"/>
        <end position="77"/>
    </location>
</feature>
<evidence type="ECO:0000313" key="16">
    <source>
        <dbReference type="EMBL" id="PFG28139.1"/>
    </source>
</evidence>
<evidence type="ECO:0000256" key="9">
    <source>
        <dbReference type="ARBA" id="ARBA00023288"/>
    </source>
</evidence>
<dbReference type="EMBL" id="PDJF01000001">
    <property type="protein sequence ID" value="PFG28139.1"/>
    <property type="molecule type" value="Genomic_DNA"/>
</dbReference>
<dbReference type="Pfam" id="PF03734">
    <property type="entry name" value="YkuD"/>
    <property type="match status" value="1"/>
</dbReference>
<dbReference type="UniPathway" id="UPA00219"/>
<evidence type="ECO:0000256" key="6">
    <source>
        <dbReference type="ARBA" id="ARBA00022984"/>
    </source>
</evidence>
<keyword evidence="6 13" id="KW-0573">Peptidoglycan synthesis</keyword>
<dbReference type="GO" id="GO:0018104">
    <property type="term" value="P:peptidoglycan-protein cross-linking"/>
    <property type="evidence" value="ECO:0007669"/>
    <property type="project" value="TreeGrafter"/>
</dbReference>
<evidence type="ECO:0000259" key="15">
    <source>
        <dbReference type="PROSITE" id="PS52029"/>
    </source>
</evidence>
<evidence type="ECO:0000256" key="7">
    <source>
        <dbReference type="ARBA" id="ARBA00023136"/>
    </source>
</evidence>
<protein>
    <submittedName>
        <fullName evidence="16">Lipoprotein-anchoring transpeptidase ErfK/SrfK</fullName>
    </submittedName>
</protein>
<dbReference type="InterPro" id="IPR038063">
    <property type="entry name" value="Transpep_catalytic_dom"/>
</dbReference>
<dbReference type="InterPro" id="IPR041280">
    <property type="entry name" value="Big_10"/>
</dbReference>
<evidence type="ECO:0000256" key="1">
    <source>
        <dbReference type="ARBA" id="ARBA00004752"/>
    </source>
</evidence>
<accession>A0A2A9DQE2</accession>
<dbReference type="Gene3D" id="2.60.40.3780">
    <property type="match status" value="1"/>
</dbReference>
<dbReference type="GO" id="GO:0071555">
    <property type="term" value="P:cell wall organization"/>
    <property type="evidence" value="ECO:0007669"/>
    <property type="project" value="UniProtKB-UniRule"/>
</dbReference>
<dbReference type="Proteomes" id="UP000221653">
    <property type="component" value="Unassembled WGS sequence"/>
</dbReference>
<dbReference type="SUPFAM" id="SSF141523">
    <property type="entry name" value="L,D-transpeptidase catalytic domain-like"/>
    <property type="match status" value="1"/>
</dbReference>
<dbReference type="CDD" id="cd13432">
    <property type="entry name" value="LDT_IgD_like_2"/>
    <property type="match status" value="1"/>
</dbReference>
<gene>
    <name evidence="16" type="ORF">ATK06_1233</name>
</gene>
<dbReference type="FunFam" id="2.40.440.10:FF:000005">
    <property type="entry name" value="L,D-transpeptidase 2"/>
    <property type="match status" value="1"/>
</dbReference>
<keyword evidence="17" id="KW-1185">Reference proteome</keyword>
<evidence type="ECO:0000256" key="3">
    <source>
        <dbReference type="ARBA" id="ARBA00022679"/>
    </source>
</evidence>
<keyword evidence="8" id="KW-0564">Palmitate</keyword>
<dbReference type="GO" id="GO:0016746">
    <property type="term" value="F:acyltransferase activity"/>
    <property type="evidence" value="ECO:0007669"/>
    <property type="project" value="UniProtKB-KW"/>
</dbReference>
<evidence type="ECO:0000313" key="17">
    <source>
        <dbReference type="Proteomes" id="UP000221653"/>
    </source>
</evidence>
<evidence type="ECO:0000256" key="14">
    <source>
        <dbReference type="SAM" id="MobiDB-lite"/>
    </source>
</evidence>
<comment type="pathway">
    <text evidence="1 13">Cell wall biogenesis; peptidoglycan biosynthesis.</text>
</comment>
<comment type="caution">
    <text evidence="16">The sequence shown here is derived from an EMBL/GenBank/DDBJ whole genome shotgun (WGS) entry which is preliminary data.</text>
</comment>
<organism evidence="16 17">
    <name type="scientific">Corynebacterium renale</name>
    <dbReference type="NCBI Taxonomy" id="1724"/>
    <lineage>
        <taxon>Bacteria</taxon>
        <taxon>Bacillati</taxon>
        <taxon>Actinomycetota</taxon>
        <taxon>Actinomycetes</taxon>
        <taxon>Mycobacteriales</taxon>
        <taxon>Corynebacteriaceae</taxon>
        <taxon>Corynebacterium</taxon>
    </lineage>
</organism>
<sequence>MRNKARHNSTGRTFVRGWRSAVAALAVVIVAGLGATACTIDMSTARETEAAQETPEPKPAPEVSVRNNATGVNPKDPVTVRTQDVALRDVTMVNEEGYKVESELSSDKKSWTSAETLGYNRTYTVTATDENGTTTKATFNTIAPTAQMGVALSPLEGITVGVAQTIGFRFGDIVQDRKAAEAALTVKTEPAVEGAFYWLSPYEVRWRPAEFWQPGTKVSVKADIYGKDLGNGVYGSSDNATSFTIGDDVRTIIDDATKTMTVKRGDEVLRTIPVSLGRDVERWATPNGYYIIGDKYDSLIMDSSTFGYSIAEGGYRTEVDYATQMSYSGIYVHAAPWSVAQQGNTNTSHGCVNVTTEAAQWFQNTVKRGDPVLVQNTVGGVLNGADGLGDWNIDWETWKAGNA</sequence>
<dbReference type="Gene3D" id="2.60.40.3710">
    <property type="match status" value="1"/>
</dbReference>
<reference evidence="16 17" key="1">
    <citation type="submission" date="2017-10" db="EMBL/GenBank/DDBJ databases">
        <title>Sequencing the genomes of 1000 actinobacteria strains.</title>
        <authorList>
            <person name="Klenk H.-P."/>
        </authorList>
    </citation>
    <scope>NUCLEOTIDE SEQUENCE [LARGE SCALE GENOMIC DNA]</scope>
    <source>
        <strain evidence="16 17">DSM 20688</strain>
    </source>
</reference>
<dbReference type="AlphaFoldDB" id="A0A2A9DQE2"/>
<dbReference type="Gene3D" id="2.40.440.10">
    <property type="entry name" value="L,D-transpeptidase catalytic domain-like"/>
    <property type="match status" value="1"/>
</dbReference>
<comment type="pathway">
    <text evidence="12">Glycan biosynthesis.</text>
</comment>
<keyword evidence="9 16" id="KW-0449">Lipoprotein</keyword>
<evidence type="ECO:0000256" key="13">
    <source>
        <dbReference type="PROSITE-ProRule" id="PRU01373"/>
    </source>
</evidence>
<evidence type="ECO:0000256" key="4">
    <source>
        <dbReference type="ARBA" id="ARBA00022729"/>
    </source>
</evidence>
<evidence type="ECO:0000256" key="10">
    <source>
        <dbReference type="ARBA" id="ARBA00023315"/>
    </source>
</evidence>
<dbReference type="OrthoDB" id="5242354at2"/>
<feature type="domain" description="L,D-TPase catalytic" evidence="15">
    <location>
        <begin position="249"/>
        <end position="375"/>
    </location>
</feature>
<dbReference type="GO" id="GO:0005576">
    <property type="term" value="C:extracellular region"/>
    <property type="evidence" value="ECO:0007669"/>
    <property type="project" value="TreeGrafter"/>
</dbReference>
<dbReference type="PROSITE" id="PS52029">
    <property type="entry name" value="LD_TPASE"/>
    <property type="match status" value="1"/>
</dbReference>
<evidence type="ECO:0000256" key="2">
    <source>
        <dbReference type="ARBA" id="ARBA00022475"/>
    </source>
</evidence>
<keyword evidence="3" id="KW-0808">Transferase</keyword>
<dbReference type="PANTHER" id="PTHR30582:SF2">
    <property type="entry name" value="L,D-TRANSPEPTIDASE YCIB-RELATED"/>
    <property type="match status" value="1"/>
</dbReference>
<name>A0A2A9DQE2_9CORY</name>
<dbReference type="InterPro" id="IPR005490">
    <property type="entry name" value="LD_TPept_cat_dom"/>
</dbReference>
<keyword evidence="7" id="KW-0472">Membrane</keyword>
<dbReference type="Pfam" id="PF17964">
    <property type="entry name" value="Big_10"/>
    <property type="match status" value="1"/>
</dbReference>
<dbReference type="GO" id="GO:0008360">
    <property type="term" value="P:regulation of cell shape"/>
    <property type="evidence" value="ECO:0007669"/>
    <property type="project" value="UniProtKB-UniRule"/>
</dbReference>
<proteinExistence type="predicted"/>